<feature type="transmembrane region" description="Helical" evidence="1">
    <location>
        <begin position="87"/>
        <end position="106"/>
    </location>
</feature>
<keyword evidence="1" id="KW-0812">Transmembrane</keyword>
<protein>
    <submittedName>
        <fullName evidence="2">Permease prefix domain 1-containing protein</fullName>
    </submittedName>
</protein>
<dbReference type="RefSeq" id="WP_377857253.1">
    <property type="nucleotide sequence ID" value="NZ_JBHLZU010000020.1"/>
</dbReference>
<feature type="transmembrane region" description="Helical" evidence="1">
    <location>
        <begin position="191"/>
        <end position="211"/>
    </location>
</feature>
<evidence type="ECO:0000313" key="3">
    <source>
        <dbReference type="Proteomes" id="UP001589693"/>
    </source>
</evidence>
<keyword evidence="3" id="KW-1185">Reference proteome</keyword>
<gene>
    <name evidence="2" type="ORF">ACFFQA_25625</name>
</gene>
<reference evidence="2 3" key="1">
    <citation type="submission" date="2024-09" db="EMBL/GenBank/DDBJ databases">
        <authorList>
            <person name="Sun Q."/>
            <person name="Mori K."/>
        </authorList>
    </citation>
    <scope>NUCLEOTIDE SEQUENCE [LARGE SCALE GENOMIC DNA]</scope>
    <source>
        <strain evidence="2 3">TBRC 7907</strain>
    </source>
</reference>
<accession>A0ABV6A2E5</accession>
<keyword evidence="1" id="KW-0472">Membrane</keyword>
<evidence type="ECO:0000256" key="1">
    <source>
        <dbReference type="SAM" id="Phobius"/>
    </source>
</evidence>
<feature type="transmembrane region" description="Helical" evidence="1">
    <location>
        <begin position="164"/>
        <end position="185"/>
    </location>
</feature>
<sequence length="224" mass="23469">MAGQSLIDDYISRLGARLDGPRSTKDDLLAEARHGLEDAALGYRDAGFPDSTAQARAVADFGPLPLIADEYQEELAVAQGSHTVRSLLVAMPLIHVLWEGGRLLFLERGPVQPAAPSWFPALASAVDHAWVVVAVLGAIALVAGPRLRRCRQSGRSFGRLAGSFSTGALTACVVLQGTLIAATAYVNLGLLLSPAILATLGIGLVVMARLVGMTRRCFTVSAAA</sequence>
<dbReference type="NCBIfam" id="NF038403">
    <property type="entry name" value="perm_prefix_1"/>
    <property type="match status" value="1"/>
</dbReference>
<feature type="transmembrane region" description="Helical" evidence="1">
    <location>
        <begin position="118"/>
        <end position="143"/>
    </location>
</feature>
<dbReference type="EMBL" id="JBHLZU010000020">
    <property type="protein sequence ID" value="MFB9907330.1"/>
    <property type="molecule type" value="Genomic_DNA"/>
</dbReference>
<organism evidence="2 3">
    <name type="scientific">Allokutzneria oryzae</name>
    <dbReference type="NCBI Taxonomy" id="1378989"/>
    <lineage>
        <taxon>Bacteria</taxon>
        <taxon>Bacillati</taxon>
        <taxon>Actinomycetota</taxon>
        <taxon>Actinomycetes</taxon>
        <taxon>Pseudonocardiales</taxon>
        <taxon>Pseudonocardiaceae</taxon>
        <taxon>Allokutzneria</taxon>
    </lineage>
</organism>
<dbReference type="Proteomes" id="UP001589693">
    <property type="component" value="Unassembled WGS sequence"/>
</dbReference>
<name>A0ABV6A2E5_9PSEU</name>
<proteinExistence type="predicted"/>
<keyword evidence="1" id="KW-1133">Transmembrane helix</keyword>
<comment type="caution">
    <text evidence="2">The sequence shown here is derived from an EMBL/GenBank/DDBJ whole genome shotgun (WGS) entry which is preliminary data.</text>
</comment>
<evidence type="ECO:0000313" key="2">
    <source>
        <dbReference type="EMBL" id="MFB9907330.1"/>
    </source>
</evidence>
<dbReference type="InterPro" id="IPR047928">
    <property type="entry name" value="Perm_prefix_1"/>
</dbReference>